<dbReference type="SMART" id="SM00387">
    <property type="entry name" value="HATPase_c"/>
    <property type="match status" value="1"/>
</dbReference>
<dbReference type="EC" id="2.7.13.3" evidence="7"/>
<keyword evidence="1 7" id="KW-0808">Transferase</keyword>
<keyword evidence="5" id="KW-0902">Two-component regulatory system</keyword>
<sequence>MLDEKEICQVILNFTKNAFEAMPNGGTLAIKTYCKEKAETVVLEIQDQGKGIEPEILDKIGTPFFTTKDEGTGLCLAVRRGLNFIFSLNLIHHCRKSHALKK</sequence>
<feature type="domain" description="Histidine kinase" evidence="6">
    <location>
        <begin position="1"/>
        <end position="82"/>
    </location>
</feature>
<dbReference type="InterPro" id="IPR003594">
    <property type="entry name" value="HATPase_dom"/>
</dbReference>
<comment type="caution">
    <text evidence="7">The sequence shown here is derived from an EMBL/GenBank/DDBJ whole genome shotgun (WGS) entry which is preliminary data.</text>
</comment>
<dbReference type="PATRIC" id="fig|476652.3.peg.313"/>
<dbReference type="STRING" id="476652.DEAC_c03160"/>
<evidence type="ECO:0000256" key="3">
    <source>
        <dbReference type="ARBA" id="ARBA00022777"/>
    </source>
</evidence>
<dbReference type="GO" id="GO:0005524">
    <property type="term" value="F:ATP binding"/>
    <property type="evidence" value="ECO:0007669"/>
    <property type="project" value="UniProtKB-KW"/>
</dbReference>
<gene>
    <name evidence="7" type="primary">kinA_1</name>
    <name evidence="7" type="ORF">DEAC_c03160</name>
</gene>
<evidence type="ECO:0000259" key="6">
    <source>
        <dbReference type="PROSITE" id="PS50109"/>
    </source>
</evidence>
<dbReference type="RefSeq" id="WP_242847048.1">
    <property type="nucleotide sequence ID" value="NZ_LDZY01000001.1"/>
</dbReference>
<dbReference type="Gene3D" id="3.30.565.10">
    <property type="entry name" value="Histidine kinase-like ATPase, C-terminal domain"/>
    <property type="match status" value="1"/>
</dbReference>
<dbReference type="GO" id="GO:0000160">
    <property type="term" value="P:phosphorelay signal transduction system"/>
    <property type="evidence" value="ECO:0007669"/>
    <property type="project" value="UniProtKB-KW"/>
</dbReference>
<dbReference type="GO" id="GO:0004673">
    <property type="term" value="F:protein histidine kinase activity"/>
    <property type="evidence" value="ECO:0007669"/>
    <property type="project" value="UniProtKB-EC"/>
</dbReference>
<dbReference type="InterPro" id="IPR005467">
    <property type="entry name" value="His_kinase_dom"/>
</dbReference>
<organism evidence="7 8">
    <name type="scientific">Desulfosporosinus acididurans</name>
    <dbReference type="NCBI Taxonomy" id="476652"/>
    <lineage>
        <taxon>Bacteria</taxon>
        <taxon>Bacillati</taxon>
        <taxon>Bacillota</taxon>
        <taxon>Clostridia</taxon>
        <taxon>Eubacteriales</taxon>
        <taxon>Desulfitobacteriaceae</taxon>
        <taxon>Desulfosporosinus</taxon>
    </lineage>
</organism>
<dbReference type="SUPFAM" id="SSF55874">
    <property type="entry name" value="ATPase domain of HSP90 chaperone/DNA topoisomerase II/histidine kinase"/>
    <property type="match status" value="1"/>
</dbReference>
<evidence type="ECO:0000256" key="4">
    <source>
        <dbReference type="ARBA" id="ARBA00022840"/>
    </source>
</evidence>
<keyword evidence="4" id="KW-0067">ATP-binding</keyword>
<evidence type="ECO:0000256" key="1">
    <source>
        <dbReference type="ARBA" id="ARBA00022679"/>
    </source>
</evidence>
<reference evidence="7 8" key="1">
    <citation type="submission" date="2015-06" db="EMBL/GenBank/DDBJ databases">
        <title>Draft genome of the moderately acidophilic sulfate reducer Candidatus Desulfosporosinus acididurans strain M1.</title>
        <authorList>
            <person name="Poehlein A."/>
            <person name="Petzsch P."/>
            <person name="Johnson B.D."/>
            <person name="Schloemann M."/>
            <person name="Daniel R."/>
            <person name="Muehling M."/>
        </authorList>
    </citation>
    <scope>NUCLEOTIDE SEQUENCE [LARGE SCALE GENOMIC DNA]</scope>
    <source>
        <strain evidence="7 8">M1</strain>
    </source>
</reference>
<evidence type="ECO:0000256" key="2">
    <source>
        <dbReference type="ARBA" id="ARBA00022741"/>
    </source>
</evidence>
<dbReference type="Pfam" id="PF02518">
    <property type="entry name" value="HATPase_c"/>
    <property type="match status" value="1"/>
</dbReference>
<keyword evidence="3 7" id="KW-0418">Kinase</keyword>
<keyword evidence="2" id="KW-0547">Nucleotide-binding</keyword>
<protein>
    <submittedName>
        <fullName evidence="7">Sporulation kinase A</fullName>
        <ecNumber evidence="7">2.7.13.3</ecNumber>
    </submittedName>
</protein>
<dbReference type="AlphaFoldDB" id="A0A0J1FY23"/>
<dbReference type="PANTHER" id="PTHR43065:SF46">
    <property type="entry name" value="C4-DICARBOXYLATE TRANSPORT SENSOR PROTEIN DCTB"/>
    <property type="match status" value="1"/>
</dbReference>
<name>A0A0J1FY23_9FIRM</name>
<evidence type="ECO:0000313" key="8">
    <source>
        <dbReference type="Proteomes" id="UP000036356"/>
    </source>
</evidence>
<dbReference type="EMBL" id="LDZY01000001">
    <property type="protein sequence ID" value="KLU67908.1"/>
    <property type="molecule type" value="Genomic_DNA"/>
</dbReference>
<dbReference type="Proteomes" id="UP000036356">
    <property type="component" value="Unassembled WGS sequence"/>
</dbReference>
<proteinExistence type="predicted"/>
<accession>A0A0J1FY23</accession>
<keyword evidence="8" id="KW-1185">Reference proteome</keyword>
<dbReference type="PANTHER" id="PTHR43065">
    <property type="entry name" value="SENSOR HISTIDINE KINASE"/>
    <property type="match status" value="1"/>
</dbReference>
<dbReference type="PROSITE" id="PS50109">
    <property type="entry name" value="HIS_KIN"/>
    <property type="match status" value="1"/>
</dbReference>
<dbReference type="InterPro" id="IPR036890">
    <property type="entry name" value="HATPase_C_sf"/>
</dbReference>
<evidence type="ECO:0000313" key="7">
    <source>
        <dbReference type="EMBL" id="KLU67908.1"/>
    </source>
</evidence>
<evidence type="ECO:0000256" key="5">
    <source>
        <dbReference type="ARBA" id="ARBA00023012"/>
    </source>
</evidence>